<sequence length="159" mass="15691">MAFLKLSLLATTFLFTSTALAQQPTSSTTLFLDPQILPACAIICPALTQVQATCQLESNTQSCICSASALSGLQQSTSGLNCPQCQAGDLVRVQNYYNQFCAAQGGVNNGATTTTAAAGGVATTPAATTAAGGGTRTASAAASRSATATGTAAAAVDDG</sequence>
<keyword evidence="2" id="KW-1185">Reference proteome</keyword>
<dbReference type="Proteomes" id="UP001186974">
    <property type="component" value="Unassembled WGS sequence"/>
</dbReference>
<dbReference type="EMBL" id="JAWDJW010006948">
    <property type="protein sequence ID" value="KAK3063201.1"/>
    <property type="molecule type" value="Genomic_DNA"/>
</dbReference>
<proteinExistence type="predicted"/>
<organism evidence="1 2">
    <name type="scientific">Coniosporium uncinatum</name>
    <dbReference type="NCBI Taxonomy" id="93489"/>
    <lineage>
        <taxon>Eukaryota</taxon>
        <taxon>Fungi</taxon>
        <taxon>Dikarya</taxon>
        <taxon>Ascomycota</taxon>
        <taxon>Pezizomycotina</taxon>
        <taxon>Dothideomycetes</taxon>
        <taxon>Dothideomycetes incertae sedis</taxon>
        <taxon>Coniosporium</taxon>
    </lineage>
</organism>
<evidence type="ECO:0000313" key="1">
    <source>
        <dbReference type="EMBL" id="KAK3063201.1"/>
    </source>
</evidence>
<gene>
    <name evidence="1" type="ORF">LTS18_002276</name>
</gene>
<name>A0ACC3D7R3_9PEZI</name>
<accession>A0ACC3D7R3</accession>
<evidence type="ECO:0000313" key="2">
    <source>
        <dbReference type="Proteomes" id="UP001186974"/>
    </source>
</evidence>
<comment type="caution">
    <text evidence="1">The sequence shown here is derived from an EMBL/GenBank/DDBJ whole genome shotgun (WGS) entry which is preliminary data.</text>
</comment>
<protein>
    <submittedName>
        <fullName evidence="1">Uncharacterized protein</fullName>
    </submittedName>
</protein>
<reference evidence="1" key="1">
    <citation type="submission" date="2024-09" db="EMBL/GenBank/DDBJ databases">
        <title>Black Yeasts Isolated from many extreme environments.</title>
        <authorList>
            <person name="Coleine C."/>
            <person name="Stajich J.E."/>
            <person name="Selbmann L."/>
        </authorList>
    </citation>
    <scope>NUCLEOTIDE SEQUENCE</scope>
    <source>
        <strain evidence="1">CCFEE 5737</strain>
    </source>
</reference>
<feature type="non-terminal residue" evidence="1">
    <location>
        <position position="159"/>
    </location>
</feature>